<dbReference type="PANTHER" id="PTHR46379">
    <property type="entry name" value="ZINC FINGER MYND DOMAIN-CONTAINING"/>
    <property type="match status" value="1"/>
</dbReference>
<feature type="compositionally biased region" description="Basic residues" evidence="7">
    <location>
        <begin position="733"/>
        <end position="742"/>
    </location>
</feature>
<dbReference type="OrthoDB" id="6272564at2759"/>
<feature type="region of interest" description="Disordered" evidence="7">
    <location>
        <begin position="878"/>
        <end position="921"/>
    </location>
</feature>
<evidence type="ECO:0000256" key="2">
    <source>
        <dbReference type="ARBA" id="ARBA00022771"/>
    </source>
</evidence>
<dbReference type="GO" id="GO:0003714">
    <property type="term" value="F:transcription corepressor activity"/>
    <property type="evidence" value="ECO:0007669"/>
    <property type="project" value="InterPro"/>
</dbReference>
<feature type="region of interest" description="Disordered" evidence="7">
    <location>
        <begin position="613"/>
        <end position="639"/>
    </location>
</feature>
<evidence type="ECO:0000256" key="5">
    <source>
        <dbReference type="PROSITE-ProRule" id="PRU00134"/>
    </source>
</evidence>
<keyword evidence="6" id="KW-0175">Coiled coil</keyword>
<dbReference type="InterPro" id="IPR011011">
    <property type="entry name" value="Znf_FYVE_PHD"/>
</dbReference>
<keyword evidence="10" id="KW-1185">Reference proteome</keyword>
<dbReference type="PROSITE" id="PS01360">
    <property type="entry name" value="ZF_MYND_1"/>
    <property type="match status" value="1"/>
</dbReference>
<feature type="compositionally biased region" description="Polar residues" evidence="7">
    <location>
        <begin position="1013"/>
        <end position="1025"/>
    </location>
</feature>
<feature type="region of interest" description="Disordered" evidence="7">
    <location>
        <begin position="411"/>
        <end position="440"/>
    </location>
</feature>
<feature type="region of interest" description="Disordered" evidence="7">
    <location>
        <begin position="1013"/>
        <end position="1043"/>
    </location>
</feature>
<keyword evidence="4" id="KW-0103">Bromodomain</keyword>
<feature type="compositionally biased region" description="Low complexity" evidence="7">
    <location>
        <begin position="777"/>
        <end position="818"/>
    </location>
</feature>
<evidence type="ECO:0000313" key="10">
    <source>
        <dbReference type="Proteomes" id="UP000748531"/>
    </source>
</evidence>
<dbReference type="GO" id="GO:0008270">
    <property type="term" value="F:zinc ion binding"/>
    <property type="evidence" value="ECO:0007669"/>
    <property type="project" value="UniProtKB-KW"/>
</dbReference>
<comment type="caution">
    <text evidence="9">The sequence shown here is derived from an EMBL/GenBank/DDBJ whole genome shotgun (WGS) entry which is preliminary data.</text>
</comment>
<feature type="compositionally biased region" description="Low complexity" evidence="7">
    <location>
        <begin position="718"/>
        <end position="728"/>
    </location>
</feature>
<dbReference type="SUPFAM" id="SSF144232">
    <property type="entry name" value="HIT/MYND zinc finger-like"/>
    <property type="match status" value="1"/>
</dbReference>
<dbReference type="AlphaFoldDB" id="A0A8J4TE89"/>
<dbReference type="InterPro" id="IPR002893">
    <property type="entry name" value="Znf_MYND"/>
</dbReference>
<evidence type="ECO:0000256" key="6">
    <source>
        <dbReference type="SAM" id="Coils"/>
    </source>
</evidence>
<dbReference type="GO" id="GO:0034243">
    <property type="term" value="P:regulation of transcription elongation by RNA polymerase II"/>
    <property type="evidence" value="ECO:0007669"/>
    <property type="project" value="InterPro"/>
</dbReference>
<accession>A0A8J4TE89</accession>
<evidence type="ECO:0000313" key="9">
    <source>
        <dbReference type="EMBL" id="KAF5400227.1"/>
    </source>
</evidence>
<gene>
    <name evidence="9" type="ORF">PHET_06637</name>
</gene>
<feature type="coiled-coil region" evidence="6">
    <location>
        <begin position="1119"/>
        <end position="1153"/>
    </location>
</feature>
<name>A0A8J4TE89_9TREM</name>
<feature type="domain" description="MYND-type" evidence="8">
    <location>
        <begin position="1167"/>
        <end position="1202"/>
    </location>
</feature>
<dbReference type="Gene3D" id="2.30.30.140">
    <property type="match status" value="1"/>
</dbReference>
<dbReference type="PROSITE" id="PS50865">
    <property type="entry name" value="ZF_MYND_2"/>
    <property type="match status" value="1"/>
</dbReference>
<sequence length="1212" mass="131898">MSVRRSTDSVYLQYIWNAIEANPKDSPEPTFNAILSTIQTNCDPKCTAAKLHHELNNAIRDGCVKNNQGCYSLVDGFEMIEKDRSDWYCYECHGPGLVIPCPTCFRVYHQDCLGVASEVHWSCRLPLEDPTVGVKSEPDSELPPTHPCPVCRRLSRVSCTASSDSTSIEDLQKIFTTALEGIRNRVHWKTMQKVGYLYEPMRNEFLVYHQINTKMIADRLRADPRTKNGYSSRTCLLVDLDNLVHNAAVFYGSKHAISNMARQIRSQLKRAMRESAYCIDCYLRPSTMSSVARLISPCRRPHRLLWFQHNGWSFRPCKMIYESSEGYEVVCFGGRHEREFVHRSRAFDMTFTAPELGLRMTPSLKKALDEAEEYKANQSAYDRNLPLSSKSMTSSQSFRQLTPVQQNSSAITSHSFSNGSSTPVTAVSSGERTVVSSRKRKAGPKYTTAFSSTDTESSVSIFSSSAPTVSSKRRKSAPMPFVGDEKHNFCDSGSRNKSTKAAQIFTDTSACSSVDSDPDYGEEMNGGPRLSTRSAHAFASRQSYESAGFLSQVASTQNANPPSDFSFGTDSSCSVPNSLPNSHSTTISCLHPKVHGAPPPSSFVSKPVIRIKPLPLPKEQAPTTSSTADRRTSKSTCSSVAVDDVRMQAKCGTPSSSSALSVPSSGCATIPAVASLDELVSSESVFSSTSSSSNKVVIRSKKVIRPSKSNVKSDARTNDSVNVAVSVSDSKRPSNRRSKSRARSNPLPDVLKNTLKPERLSVPVSAFNTRPSRRRQSPSSLSSLSESSSTTSSSSSSLSRSPSPTSSELSSSTLPSSSTVPSPARRLSFSIHSNEAIKPDNAFVRDPRFVISPTNQSRISPDRVTTVLSKTVVGGTATSRLLSDQTPTSAGDSTPSPAKSTQSNCSQLKHTLSSPDRPSSFLLQTSISLRRESDKDTKSTKKKSYQAVFQHGSDAQNTSPRQQQQPSQTSITCGTLQQHGFTNAFVNSTTKLGGASVGNTGWSSLSRLSSSYGNHTPLTHPHTQATSGPTPTGPTPPSSSSCSSSCYSSVSPAALSTTSGLGSSLSDPKSVDASPVEVAALLGNTSFSCPSSGHGMLVQPGVTQSDTTVLFKSTEEQIHRIYADRLATLTAERDQARDEVARRDALISQLRREHEIEIKRVKQQTWCCVCLNKAFYHCCPGTAYCSEACQLAHWTEQHNRDCRRRGETQSST</sequence>
<dbReference type="InterPro" id="IPR057053">
    <property type="entry name" value="MYND_ZMYND11_ZMYD8"/>
</dbReference>
<feature type="region of interest" description="Disordered" evidence="7">
    <location>
        <begin position="926"/>
        <end position="945"/>
    </location>
</feature>
<dbReference type="Gene3D" id="1.20.920.10">
    <property type="entry name" value="Bromodomain-like"/>
    <property type="match status" value="1"/>
</dbReference>
<reference evidence="9" key="1">
    <citation type="submission" date="2019-05" db="EMBL/GenBank/DDBJ databases">
        <title>Annotation for the trematode Paragonimus heterotremus.</title>
        <authorList>
            <person name="Choi Y.-J."/>
        </authorList>
    </citation>
    <scope>NUCLEOTIDE SEQUENCE</scope>
    <source>
        <strain evidence="9">LC</strain>
    </source>
</reference>
<dbReference type="GO" id="GO:0005634">
    <property type="term" value="C:nucleus"/>
    <property type="evidence" value="ECO:0007669"/>
    <property type="project" value="TreeGrafter"/>
</dbReference>
<dbReference type="Pfam" id="PF24324">
    <property type="entry name" value="MYND_ZMYND11_ZMYD8"/>
    <property type="match status" value="1"/>
</dbReference>
<evidence type="ECO:0000256" key="7">
    <source>
        <dbReference type="SAM" id="MobiDB-lite"/>
    </source>
</evidence>
<keyword evidence="1" id="KW-0479">Metal-binding</keyword>
<feature type="compositionally biased region" description="Low complexity" evidence="7">
    <location>
        <begin position="956"/>
        <end position="970"/>
    </location>
</feature>
<keyword evidence="2 5" id="KW-0863">Zinc-finger</keyword>
<dbReference type="InterPro" id="IPR047269">
    <property type="entry name" value="ZMY11"/>
</dbReference>
<feature type="region of interest" description="Disordered" evidence="7">
    <location>
        <begin position="952"/>
        <end position="971"/>
    </location>
</feature>
<evidence type="ECO:0000256" key="4">
    <source>
        <dbReference type="ARBA" id="ARBA00023117"/>
    </source>
</evidence>
<dbReference type="PANTHER" id="PTHR46379:SF1">
    <property type="entry name" value="ZINC FINGER MYND DOMAIN-CONTAINING PROTEIN 11"/>
    <property type="match status" value="1"/>
</dbReference>
<dbReference type="SUPFAM" id="SSF57903">
    <property type="entry name" value="FYVE/PHD zinc finger"/>
    <property type="match status" value="1"/>
</dbReference>
<dbReference type="GO" id="GO:0009966">
    <property type="term" value="P:regulation of signal transduction"/>
    <property type="evidence" value="ECO:0007669"/>
    <property type="project" value="TreeGrafter"/>
</dbReference>
<feature type="region of interest" description="Disordered" evidence="7">
    <location>
        <begin position="708"/>
        <end position="824"/>
    </location>
</feature>
<feature type="compositionally biased region" description="Polar residues" evidence="7">
    <location>
        <begin position="411"/>
        <end position="436"/>
    </location>
</feature>
<dbReference type="Proteomes" id="UP000748531">
    <property type="component" value="Unassembled WGS sequence"/>
</dbReference>
<dbReference type="EMBL" id="LUCH01003366">
    <property type="protein sequence ID" value="KAF5400227.1"/>
    <property type="molecule type" value="Genomic_DNA"/>
</dbReference>
<feature type="compositionally biased region" description="Basic and acidic residues" evidence="7">
    <location>
        <begin position="929"/>
        <end position="939"/>
    </location>
</feature>
<dbReference type="InterPro" id="IPR036427">
    <property type="entry name" value="Bromodomain-like_sf"/>
</dbReference>
<keyword evidence="3" id="KW-0862">Zinc</keyword>
<organism evidence="9 10">
    <name type="scientific">Paragonimus heterotremus</name>
    <dbReference type="NCBI Taxonomy" id="100268"/>
    <lineage>
        <taxon>Eukaryota</taxon>
        <taxon>Metazoa</taxon>
        <taxon>Spiralia</taxon>
        <taxon>Lophotrochozoa</taxon>
        <taxon>Platyhelminthes</taxon>
        <taxon>Trematoda</taxon>
        <taxon>Digenea</taxon>
        <taxon>Plagiorchiida</taxon>
        <taxon>Troglotremata</taxon>
        <taxon>Troglotrematidae</taxon>
        <taxon>Paragonimus</taxon>
    </lineage>
</organism>
<proteinExistence type="predicted"/>
<evidence type="ECO:0000256" key="3">
    <source>
        <dbReference type="ARBA" id="ARBA00022833"/>
    </source>
</evidence>
<protein>
    <submittedName>
        <fullName evidence="9">Zinc finger MYND domain-containing protein 11</fullName>
    </submittedName>
</protein>
<evidence type="ECO:0000259" key="8">
    <source>
        <dbReference type="PROSITE" id="PS50865"/>
    </source>
</evidence>
<evidence type="ECO:0000256" key="1">
    <source>
        <dbReference type="ARBA" id="ARBA00022723"/>
    </source>
</evidence>